<dbReference type="RefSeq" id="XP_031779337.1">
    <property type="nucleotide sequence ID" value="XM_031923477.1"/>
</dbReference>
<name>A0A7M7Q187_NASVI</name>
<proteinExistence type="predicted"/>
<dbReference type="EnsemblMetazoa" id="XM_032601222">
    <property type="protein sequence ID" value="XP_032457113"/>
    <property type="gene ID" value="LOC107980542"/>
</dbReference>
<dbReference type="RefSeq" id="XP_031779266.1">
    <property type="nucleotide sequence ID" value="XM_031923406.1"/>
</dbReference>
<dbReference type="RefSeq" id="XP_031779369.1">
    <property type="nucleotide sequence ID" value="XM_031923509.1"/>
</dbReference>
<dbReference type="RefSeq" id="XP_031779306.1">
    <property type="nucleotide sequence ID" value="XM_031923446.1"/>
</dbReference>
<organism evidence="1 2">
    <name type="scientific">Nasonia vitripennis</name>
    <name type="common">Parasitic wasp</name>
    <dbReference type="NCBI Taxonomy" id="7425"/>
    <lineage>
        <taxon>Eukaryota</taxon>
        <taxon>Metazoa</taxon>
        <taxon>Ecdysozoa</taxon>
        <taxon>Arthropoda</taxon>
        <taxon>Hexapoda</taxon>
        <taxon>Insecta</taxon>
        <taxon>Pterygota</taxon>
        <taxon>Neoptera</taxon>
        <taxon>Endopterygota</taxon>
        <taxon>Hymenoptera</taxon>
        <taxon>Apocrita</taxon>
        <taxon>Proctotrupomorpha</taxon>
        <taxon>Chalcidoidea</taxon>
        <taxon>Pteromalidae</taxon>
        <taxon>Pteromalinae</taxon>
        <taxon>Nasonia</taxon>
    </lineage>
</organism>
<dbReference type="AlphaFoldDB" id="A0A7M7Q187"/>
<accession>A0A7M7Q187</accession>
<protein>
    <submittedName>
        <fullName evidence="1">Uncharacterized protein</fullName>
    </submittedName>
</protein>
<dbReference type="EnsemblMetazoa" id="XM_031923509">
    <property type="protein sequence ID" value="XP_031779369"/>
    <property type="gene ID" value="LOC107980542"/>
</dbReference>
<evidence type="ECO:0000313" key="1">
    <source>
        <dbReference type="EnsemblMetazoa" id="XP_031779306"/>
    </source>
</evidence>
<dbReference type="RefSeq" id="XP_032457114.1">
    <property type="nucleotide sequence ID" value="XM_032601223.1"/>
</dbReference>
<sequence length="440" mass="51388">MKASERWWCAAQIHLRRLLTRARRPRRVCAARVRRNRRHPTSVVTYRLTWSASRLARRQGRSLREKRQPQRRGTSKYRYTNPCLSCSLSPFFFACNGPYFYTDLGYLDQRKTSNISDKKQNLLQNAAHKRSRRVLEEFLDQDNFLSDDSNAPVSDMPKDTGQLFDDMDETSSDNLTDFYRQLHNNEEEPSAREQEQFDRGIFEPRILFNKIRANNQEAHNDYVLIGNNVNDVQLRENNDNDVHLGENNDDDVQLEENNDNDVQLGENNDNDVQLGENNVNDVQLGEHENLQNVRREEMPRLVVKKGFLKPLISASINYYRLQNTAGYEERQRRFRTLENGRIYSGEGISTAYANYQLLLTGNLSTVARDLAIMIGSPNLLAIRNLTDFELPLIKLYISIYHDLIERRKNILIEEGAKYLMQVMNCLGYKVKDLKTIQKRA</sequence>
<dbReference type="InParanoid" id="A0A7M7Q187"/>
<dbReference type="EnsemblMetazoa" id="XM_031923446">
    <property type="protein sequence ID" value="XP_031779306"/>
    <property type="gene ID" value="LOC107980542"/>
</dbReference>
<keyword evidence="2" id="KW-1185">Reference proteome</keyword>
<dbReference type="EnsemblMetazoa" id="XM_031923406">
    <property type="protein sequence ID" value="XP_031779266"/>
    <property type="gene ID" value="LOC107980542"/>
</dbReference>
<dbReference type="EnsemblMetazoa" id="XM_032601223">
    <property type="protein sequence ID" value="XP_032457114"/>
    <property type="gene ID" value="LOC107980542"/>
</dbReference>
<dbReference type="KEGG" id="nvi:107980542"/>
<dbReference type="GeneID" id="107980542"/>
<dbReference type="RefSeq" id="XP_032457113.1">
    <property type="nucleotide sequence ID" value="XM_032601222.1"/>
</dbReference>
<dbReference type="Proteomes" id="UP000002358">
    <property type="component" value="Unassembled WGS sequence"/>
</dbReference>
<evidence type="ECO:0000313" key="2">
    <source>
        <dbReference type="Proteomes" id="UP000002358"/>
    </source>
</evidence>
<dbReference type="EnsemblMetazoa" id="XM_031923477">
    <property type="protein sequence ID" value="XP_031779337"/>
    <property type="gene ID" value="LOC107980542"/>
</dbReference>
<reference evidence="1" key="1">
    <citation type="submission" date="2021-01" db="UniProtKB">
        <authorList>
            <consortium name="EnsemblMetazoa"/>
        </authorList>
    </citation>
    <scope>IDENTIFICATION</scope>
</reference>